<keyword evidence="1" id="KW-0472">Membrane</keyword>
<proteinExistence type="predicted"/>
<keyword evidence="1" id="KW-0812">Transmembrane</keyword>
<keyword evidence="2" id="KW-0614">Plasmid</keyword>
<feature type="transmembrane region" description="Helical" evidence="1">
    <location>
        <begin position="12"/>
        <end position="37"/>
    </location>
</feature>
<protein>
    <submittedName>
        <fullName evidence="2">Uncharacterized protein</fullName>
    </submittedName>
</protein>
<dbReference type="EMBL" id="KR822247">
    <property type="protein sequence ID" value="ALF35472.1"/>
    <property type="molecule type" value="Genomic_DNA"/>
</dbReference>
<gene>
    <name evidence="2" type="ORF">AZ95_0058</name>
</gene>
<name>A0A0N9DZJ9_ECOLX</name>
<evidence type="ECO:0000256" key="1">
    <source>
        <dbReference type="SAM" id="Phobius"/>
    </source>
</evidence>
<dbReference type="AlphaFoldDB" id="A0A0N9DZJ9"/>
<accession>A0A0N9DZJ9</accession>
<sequence>MLKELSGVGYTFWRAAFFSLVKAPAIALFIGFVFLSFNNSIADTFLTSARELTGNVPSDKVQICVFKRNKQEQSPYVQKEPCVNTLADAKDWTQSFDRTIRRIYWTIALLGFFTWFFFDGMAAQLMLKIGDMWERRKK</sequence>
<dbReference type="RefSeq" id="WP_123220617.1">
    <property type="nucleotide sequence ID" value="NZ_CP103663.1"/>
</dbReference>
<reference evidence="2" key="1">
    <citation type="journal article" date="2015" name="Antimicrob. Agents Chemother.">
        <title>Characterization of Tn3000, a Transposon Responsible for blaNDM-1 Dissemination among Enterobacteriaceae in Brazil, Nepal, Morocco, and India.</title>
        <authorList>
            <person name="Campos J.C."/>
            <person name="Sampaio J.L.M."/>
        </authorList>
    </citation>
    <scope>NUCLEOTIDE SEQUENCE</scope>
    <source>
        <strain evidence="2">E0083033-2</strain>
        <plasmid evidence="2">pEc2A</plasmid>
    </source>
</reference>
<feature type="transmembrane region" description="Helical" evidence="1">
    <location>
        <begin position="103"/>
        <end position="127"/>
    </location>
</feature>
<keyword evidence="1" id="KW-1133">Transmembrane helix</keyword>
<geneLocation type="plasmid" evidence="2">
    <name>pEc2A</name>
</geneLocation>
<evidence type="ECO:0000313" key="2">
    <source>
        <dbReference type="EMBL" id="ALF35472.1"/>
    </source>
</evidence>
<organism evidence="2">
    <name type="scientific">Escherichia coli</name>
    <dbReference type="NCBI Taxonomy" id="562"/>
    <lineage>
        <taxon>Bacteria</taxon>
        <taxon>Pseudomonadati</taxon>
        <taxon>Pseudomonadota</taxon>
        <taxon>Gammaproteobacteria</taxon>
        <taxon>Enterobacterales</taxon>
        <taxon>Enterobacteriaceae</taxon>
        <taxon>Escherichia</taxon>
    </lineage>
</organism>